<dbReference type="EMBL" id="JBHSJB010000047">
    <property type="protein sequence ID" value="MFC5059766.1"/>
    <property type="molecule type" value="Genomic_DNA"/>
</dbReference>
<sequence length="125" mass="13854">MAELLCQVCGEPADENDDGVLWLLQDHRADWQDWPNRMGCTEPPVCRDCAHESVRLRPALRKGRVLARVRDAPVTGVRGALYLPNALGVPRAVQHGAYGLAEPLIHSVLASLLVREIRDATLIDR</sequence>
<evidence type="ECO:0008006" key="3">
    <source>
        <dbReference type="Google" id="ProtNLM"/>
    </source>
</evidence>
<accession>A0ABV9YCZ1</accession>
<gene>
    <name evidence="1" type="ORF">ACFPFM_39150</name>
</gene>
<keyword evidence="2" id="KW-1185">Reference proteome</keyword>
<comment type="caution">
    <text evidence="1">The sequence shown here is derived from an EMBL/GenBank/DDBJ whole genome shotgun (WGS) entry which is preliminary data.</text>
</comment>
<dbReference type="Proteomes" id="UP001595833">
    <property type="component" value="Unassembled WGS sequence"/>
</dbReference>
<proteinExistence type="predicted"/>
<organism evidence="1 2">
    <name type="scientific">Saccharothrix xinjiangensis</name>
    <dbReference type="NCBI Taxonomy" id="204798"/>
    <lineage>
        <taxon>Bacteria</taxon>
        <taxon>Bacillati</taxon>
        <taxon>Actinomycetota</taxon>
        <taxon>Actinomycetes</taxon>
        <taxon>Pseudonocardiales</taxon>
        <taxon>Pseudonocardiaceae</taxon>
        <taxon>Saccharothrix</taxon>
    </lineage>
</organism>
<name>A0ABV9YCZ1_9PSEU</name>
<dbReference type="RefSeq" id="WP_344043484.1">
    <property type="nucleotide sequence ID" value="NZ_BAAAKE010000046.1"/>
</dbReference>
<evidence type="ECO:0000313" key="2">
    <source>
        <dbReference type="Proteomes" id="UP001595833"/>
    </source>
</evidence>
<evidence type="ECO:0000313" key="1">
    <source>
        <dbReference type="EMBL" id="MFC5059766.1"/>
    </source>
</evidence>
<protein>
    <recommendedName>
        <fullName evidence="3">HNH endonuclease</fullName>
    </recommendedName>
</protein>
<reference evidence="2" key="1">
    <citation type="journal article" date="2019" name="Int. J. Syst. Evol. Microbiol.">
        <title>The Global Catalogue of Microorganisms (GCM) 10K type strain sequencing project: providing services to taxonomists for standard genome sequencing and annotation.</title>
        <authorList>
            <consortium name="The Broad Institute Genomics Platform"/>
            <consortium name="The Broad Institute Genome Sequencing Center for Infectious Disease"/>
            <person name="Wu L."/>
            <person name="Ma J."/>
        </authorList>
    </citation>
    <scope>NUCLEOTIDE SEQUENCE [LARGE SCALE GENOMIC DNA]</scope>
    <source>
        <strain evidence="2">KCTC 12848</strain>
    </source>
</reference>